<dbReference type="GO" id="GO:0004693">
    <property type="term" value="F:cyclin-dependent protein serine/threonine kinase activity"/>
    <property type="evidence" value="ECO:0000318"/>
    <property type="project" value="GO_Central"/>
</dbReference>
<feature type="domain" description="Protein kinase" evidence="10">
    <location>
        <begin position="5"/>
        <end position="284"/>
    </location>
</feature>
<accession>A2GQA8</accession>
<dbReference type="InterPro" id="IPR000719">
    <property type="entry name" value="Prot_kinase_dom"/>
</dbReference>
<dbReference type="STRING" id="5722.A2GQA8"/>
<dbReference type="AlphaFoldDB" id="A2GQA8"/>
<proteinExistence type="inferred from homology"/>
<dbReference type="EMBL" id="DS118477">
    <property type="protein sequence ID" value="EAX80659.1"/>
    <property type="molecule type" value="Genomic_DNA"/>
</dbReference>
<dbReference type="GO" id="GO:0010389">
    <property type="term" value="P:regulation of G2/M transition of mitotic cell cycle"/>
    <property type="evidence" value="ECO:0000318"/>
    <property type="project" value="GO_Central"/>
</dbReference>
<evidence type="ECO:0000256" key="6">
    <source>
        <dbReference type="ARBA" id="ARBA00022777"/>
    </source>
</evidence>
<keyword evidence="7" id="KW-0067">ATP-binding</keyword>
<keyword evidence="3" id="KW-0723">Serine/threonine-protein kinase</keyword>
<dbReference type="FunFam" id="1.10.510.10:FF:000611">
    <property type="entry name" value="CMGC family protein kinase"/>
    <property type="match status" value="1"/>
</dbReference>
<evidence type="ECO:0000256" key="7">
    <source>
        <dbReference type="ARBA" id="ARBA00022840"/>
    </source>
</evidence>
<evidence type="ECO:0000259" key="10">
    <source>
        <dbReference type="PROSITE" id="PS50011"/>
    </source>
</evidence>
<organism evidence="11 12">
    <name type="scientific">Trichomonas vaginalis (strain ATCC PRA-98 / G3)</name>
    <dbReference type="NCBI Taxonomy" id="412133"/>
    <lineage>
        <taxon>Eukaryota</taxon>
        <taxon>Metamonada</taxon>
        <taxon>Parabasalia</taxon>
        <taxon>Trichomonadida</taxon>
        <taxon>Trichomonadidae</taxon>
        <taxon>Trichomonas</taxon>
    </lineage>
</organism>
<evidence type="ECO:0000313" key="12">
    <source>
        <dbReference type="Proteomes" id="UP000001542"/>
    </source>
</evidence>
<evidence type="ECO:0000256" key="5">
    <source>
        <dbReference type="ARBA" id="ARBA00022741"/>
    </source>
</evidence>
<protein>
    <recommendedName>
        <fullName evidence="2">cyclin-dependent kinase</fullName>
        <ecNumber evidence="2">2.7.11.22</ecNumber>
    </recommendedName>
</protein>
<evidence type="ECO:0000256" key="1">
    <source>
        <dbReference type="ARBA" id="ARBA00006485"/>
    </source>
</evidence>
<evidence type="ECO:0000256" key="9">
    <source>
        <dbReference type="ARBA" id="ARBA00048367"/>
    </source>
</evidence>
<dbReference type="GO" id="GO:0000082">
    <property type="term" value="P:G1/S transition of mitotic cell cycle"/>
    <property type="evidence" value="ECO:0000318"/>
    <property type="project" value="GO_Central"/>
</dbReference>
<dbReference type="VEuPathDB" id="TrichDB:TVAG_132940"/>
<dbReference type="InterPro" id="IPR011009">
    <property type="entry name" value="Kinase-like_dom_sf"/>
</dbReference>
<dbReference type="PROSITE" id="PS50011">
    <property type="entry name" value="PROTEIN_KINASE_DOM"/>
    <property type="match status" value="1"/>
</dbReference>
<dbReference type="KEGG" id="tva:4738106"/>
<dbReference type="FunFam" id="3.30.200.20:FF:000124">
    <property type="entry name" value="Cyclin-dependent kinase 4"/>
    <property type="match status" value="1"/>
</dbReference>
<evidence type="ECO:0000313" key="11">
    <source>
        <dbReference type="EMBL" id="EAX80659.1"/>
    </source>
</evidence>
<evidence type="ECO:0000256" key="4">
    <source>
        <dbReference type="ARBA" id="ARBA00022679"/>
    </source>
</evidence>
<dbReference type="RefSeq" id="XP_001293589.1">
    <property type="nucleotide sequence ID" value="XM_001293588.1"/>
</dbReference>
<dbReference type="EC" id="2.7.11.22" evidence="2"/>
<comment type="similarity">
    <text evidence="1">Belongs to the protein kinase superfamily. CMGC Ser/Thr protein kinase family. CDC2/CDKX subfamily.</text>
</comment>
<dbReference type="InParanoid" id="A2GQA8"/>
<sequence length="299" mass="33725">MISSYNIVGQIHRGSSGIVYKATDSKTNETVALKVVKMDQEEDGVTVSSMREVNALRNMSHPNIITLREVTTENEQLLIVYEFMDKDLRDFLTKSRKPLDNSLLQSYSYQLLSGINYIHSIGFIHQQIEPSNILINRQGLLKISGFGKSRTYHHPMTRNILAIPVIWYMAPELLIETDYYGLGIDVWSAGCIIAEMVRGNVLFPGDSPVDQIVHICKALGTPSKEDWPEFQSALSDDITLPQAENFASYFQNINPDLLDLLQKLLTMNPSKRITANEALQHPYFKNVPQALIDLCSYGA</sequence>
<dbReference type="PANTHER" id="PTHR24056:SF254">
    <property type="entry name" value="CYCLIN-DEPENDENT KINASE 2"/>
    <property type="match status" value="1"/>
</dbReference>
<keyword evidence="5" id="KW-0547">Nucleotide-binding</keyword>
<dbReference type="eggNOG" id="KOG0594">
    <property type="taxonomic scope" value="Eukaryota"/>
</dbReference>
<dbReference type="GO" id="GO:0000307">
    <property type="term" value="C:cyclin-dependent protein kinase holoenzyme complex"/>
    <property type="evidence" value="ECO:0000318"/>
    <property type="project" value="GO_Central"/>
</dbReference>
<evidence type="ECO:0000256" key="2">
    <source>
        <dbReference type="ARBA" id="ARBA00012425"/>
    </source>
</evidence>
<comment type="catalytic activity">
    <reaction evidence="9">
        <text>L-seryl-[protein] + ATP = O-phospho-L-seryl-[protein] + ADP + H(+)</text>
        <dbReference type="Rhea" id="RHEA:17989"/>
        <dbReference type="Rhea" id="RHEA-COMP:9863"/>
        <dbReference type="Rhea" id="RHEA-COMP:11604"/>
        <dbReference type="ChEBI" id="CHEBI:15378"/>
        <dbReference type="ChEBI" id="CHEBI:29999"/>
        <dbReference type="ChEBI" id="CHEBI:30616"/>
        <dbReference type="ChEBI" id="CHEBI:83421"/>
        <dbReference type="ChEBI" id="CHEBI:456216"/>
        <dbReference type="EC" id="2.7.11.22"/>
    </reaction>
</comment>
<dbReference type="GO" id="GO:0007165">
    <property type="term" value="P:signal transduction"/>
    <property type="evidence" value="ECO:0000318"/>
    <property type="project" value="GO_Central"/>
</dbReference>
<gene>
    <name evidence="11" type="ORF">TVAG_132940</name>
</gene>
<reference evidence="11" key="2">
    <citation type="journal article" date="2007" name="Science">
        <title>Draft genome sequence of the sexually transmitted pathogen Trichomonas vaginalis.</title>
        <authorList>
            <person name="Carlton J.M."/>
            <person name="Hirt R.P."/>
            <person name="Silva J.C."/>
            <person name="Delcher A.L."/>
            <person name="Schatz M."/>
            <person name="Zhao Q."/>
            <person name="Wortman J.R."/>
            <person name="Bidwell S.L."/>
            <person name="Alsmark U.C.M."/>
            <person name="Besteiro S."/>
            <person name="Sicheritz-Ponten T."/>
            <person name="Noel C.J."/>
            <person name="Dacks J.B."/>
            <person name="Foster P.G."/>
            <person name="Simillion C."/>
            <person name="Van de Peer Y."/>
            <person name="Miranda-Saavedra D."/>
            <person name="Barton G.J."/>
            <person name="Westrop G.D."/>
            <person name="Mueller S."/>
            <person name="Dessi D."/>
            <person name="Fiori P.L."/>
            <person name="Ren Q."/>
            <person name="Paulsen I."/>
            <person name="Zhang H."/>
            <person name="Bastida-Corcuera F.D."/>
            <person name="Simoes-Barbosa A."/>
            <person name="Brown M.T."/>
            <person name="Hayes R.D."/>
            <person name="Mukherjee M."/>
            <person name="Okumura C.Y."/>
            <person name="Schneider R."/>
            <person name="Smith A.J."/>
            <person name="Vanacova S."/>
            <person name="Villalvazo M."/>
            <person name="Haas B.J."/>
            <person name="Pertea M."/>
            <person name="Feldblyum T.V."/>
            <person name="Utterback T.R."/>
            <person name="Shu C.L."/>
            <person name="Osoegawa K."/>
            <person name="de Jong P.J."/>
            <person name="Hrdy I."/>
            <person name="Horvathova L."/>
            <person name="Zubacova Z."/>
            <person name="Dolezal P."/>
            <person name="Malik S.B."/>
            <person name="Logsdon J.M. Jr."/>
            <person name="Henze K."/>
            <person name="Gupta A."/>
            <person name="Wang C.C."/>
            <person name="Dunne R.L."/>
            <person name="Upcroft J.A."/>
            <person name="Upcroft P."/>
            <person name="White O."/>
            <person name="Salzberg S.L."/>
            <person name="Tang P."/>
            <person name="Chiu C.-H."/>
            <person name="Lee Y.-S."/>
            <person name="Embley T.M."/>
            <person name="Coombs G.H."/>
            <person name="Mottram J.C."/>
            <person name="Tachezy J."/>
            <person name="Fraser-Liggett C.M."/>
            <person name="Johnson P.J."/>
        </authorList>
    </citation>
    <scope>NUCLEOTIDE SEQUENCE [LARGE SCALE GENOMIC DNA]</scope>
    <source>
        <strain evidence="11">G3</strain>
    </source>
</reference>
<name>A2GQA8_TRIV3</name>
<dbReference type="Pfam" id="PF00069">
    <property type="entry name" value="Pkinase"/>
    <property type="match status" value="1"/>
</dbReference>
<dbReference type="OMA" id="HERITAC"/>
<keyword evidence="6 11" id="KW-0418">Kinase</keyword>
<evidence type="ECO:0000256" key="3">
    <source>
        <dbReference type="ARBA" id="ARBA00022527"/>
    </source>
</evidence>
<dbReference type="InterPro" id="IPR050108">
    <property type="entry name" value="CDK"/>
</dbReference>
<keyword evidence="12" id="KW-1185">Reference proteome</keyword>
<dbReference type="Gene3D" id="1.10.510.10">
    <property type="entry name" value="Transferase(Phosphotransferase) domain 1"/>
    <property type="match status" value="1"/>
</dbReference>
<dbReference type="Proteomes" id="UP000001542">
    <property type="component" value="Unassembled WGS sequence"/>
</dbReference>
<dbReference type="GO" id="GO:0010468">
    <property type="term" value="P:regulation of gene expression"/>
    <property type="evidence" value="ECO:0000318"/>
    <property type="project" value="GO_Central"/>
</dbReference>
<dbReference type="SMR" id="A2GQA8"/>
<dbReference type="Gene3D" id="3.30.200.20">
    <property type="entry name" value="Phosphorylase Kinase, domain 1"/>
    <property type="match status" value="1"/>
</dbReference>
<dbReference type="VEuPathDB" id="TrichDB:TVAGG3_0873080"/>
<evidence type="ECO:0000256" key="8">
    <source>
        <dbReference type="ARBA" id="ARBA00047811"/>
    </source>
</evidence>
<keyword evidence="4" id="KW-0808">Transferase</keyword>
<dbReference type="PANTHER" id="PTHR24056">
    <property type="entry name" value="CELL DIVISION PROTEIN KINASE"/>
    <property type="match status" value="1"/>
</dbReference>
<dbReference type="GO" id="GO:0005737">
    <property type="term" value="C:cytoplasm"/>
    <property type="evidence" value="ECO:0000318"/>
    <property type="project" value="GO_Central"/>
</dbReference>
<comment type="catalytic activity">
    <reaction evidence="8">
        <text>L-threonyl-[protein] + ATP = O-phospho-L-threonyl-[protein] + ADP + H(+)</text>
        <dbReference type="Rhea" id="RHEA:46608"/>
        <dbReference type="Rhea" id="RHEA-COMP:11060"/>
        <dbReference type="Rhea" id="RHEA-COMP:11605"/>
        <dbReference type="ChEBI" id="CHEBI:15378"/>
        <dbReference type="ChEBI" id="CHEBI:30013"/>
        <dbReference type="ChEBI" id="CHEBI:30616"/>
        <dbReference type="ChEBI" id="CHEBI:61977"/>
        <dbReference type="ChEBI" id="CHEBI:456216"/>
        <dbReference type="EC" id="2.7.11.22"/>
    </reaction>
</comment>
<dbReference type="GO" id="GO:0030332">
    <property type="term" value="F:cyclin binding"/>
    <property type="evidence" value="ECO:0000318"/>
    <property type="project" value="GO_Central"/>
</dbReference>
<dbReference type="GO" id="GO:0005634">
    <property type="term" value="C:nucleus"/>
    <property type="evidence" value="ECO:0000318"/>
    <property type="project" value="GO_Central"/>
</dbReference>
<dbReference type="GO" id="GO:0005524">
    <property type="term" value="F:ATP binding"/>
    <property type="evidence" value="ECO:0007669"/>
    <property type="project" value="UniProtKB-KW"/>
</dbReference>
<dbReference type="SUPFAM" id="SSF56112">
    <property type="entry name" value="Protein kinase-like (PK-like)"/>
    <property type="match status" value="1"/>
</dbReference>
<reference evidence="11" key="1">
    <citation type="submission" date="2006-10" db="EMBL/GenBank/DDBJ databases">
        <authorList>
            <person name="Amadeo P."/>
            <person name="Zhao Q."/>
            <person name="Wortman J."/>
            <person name="Fraser-Liggett C."/>
            <person name="Carlton J."/>
        </authorList>
    </citation>
    <scope>NUCLEOTIDE SEQUENCE</scope>
    <source>
        <strain evidence="11">G3</strain>
    </source>
</reference>